<dbReference type="Gene3D" id="3.80.10.10">
    <property type="entry name" value="Ribonuclease Inhibitor"/>
    <property type="match status" value="1"/>
</dbReference>
<proteinExistence type="predicted"/>
<accession>A0A2P2MWV3</accession>
<dbReference type="EMBL" id="GGEC01054213">
    <property type="protein sequence ID" value="MBX34697.1"/>
    <property type="molecule type" value="Transcribed_RNA"/>
</dbReference>
<dbReference type="InterPro" id="IPR032675">
    <property type="entry name" value="LRR_dom_sf"/>
</dbReference>
<dbReference type="PANTHER" id="PTHR47186">
    <property type="entry name" value="LEUCINE-RICH REPEAT-CONTAINING PROTEIN 57"/>
    <property type="match status" value="1"/>
</dbReference>
<dbReference type="AlphaFoldDB" id="A0A2P2MWV3"/>
<protein>
    <submittedName>
        <fullName evidence="1">Uncharacterized protein</fullName>
    </submittedName>
</protein>
<reference evidence="1" key="1">
    <citation type="submission" date="2018-02" db="EMBL/GenBank/DDBJ databases">
        <title>Rhizophora mucronata_Transcriptome.</title>
        <authorList>
            <person name="Meera S.P."/>
            <person name="Sreeshan A."/>
            <person name="Augustine A."/>
        </authorList>
    </citation>
    <scope>NUCLEOTIDE SEQUENCE</scope>
    <source>
        <tissue evidence="1">Leaf</tissue>
    </source>
</reference>
<sequence length="138" mass="15533">MHDLASSVAGAGSVCMSISNLREVSEKTQHLSVDCSTRIRRDGDNWQVPVSMLKAKRLRTFLAPQPKYSGVGDYLKIGEGQCHAIFCNLRRLRQLDLGAKTVPNSIGKLKQLRYFDLSSNREIKMLPRSISRLQNPFN</sequence>
<dbReference type="SUPFAM" id="SSF52058">
    <property type="entry name" value="L domain-like"/>
    <property type="match status" value="1"/>
</dbReference>
<evidence type="ECO:0000313" key="1">
    <source>
        <dbReference type="EMBL" id="MBX34697.1"/>
    </source>
</evidence>
<organism evidence="1">
    <name type="scientific">Rhizophora mucronata</name>
    <name type="common">Asiatic mangrove</name>
    <dbReference type="NCBI Taxonomy" id="61149"/>
    <lineage>
        <taxon>Eukaryota</taxon>
        <taxon>Viridiplantae</taxon>
        <taxon>Streptophyta</taxon>
        <taxon>Embryophyta</taxon>
        <taxon>Tracheophyta</taxon>
        <taxon>Spermatophyta</taxon>
        <taxon>Magnoliopsida</taxon>
        <taxon>eudicotyledons</taxon>
        <taxon>Gunneridae</taxon>
        <taxon>Pentapetalae</taxon>
        <taxon>rosids</taxon>
        <taxon>fabids</taxon>
        <taxon>Malpighiales</taxon>
        <taxon>Rhizophoraceae</taxon>
        <taxon>Rhizophora</taxon>
    </lineage>
</organism>
<dbReference type="PANTHER" id="PTHR47186:SF13">
    <property type="entry name" value="DISEASE RESISTANCE PROTEIN RGA3"/>
    <property type="match status" value="1"/>
</dbReference>
<name>A0A2P2MWV3_RHIMU</name>